<gene>
    <name evidence="2" type="ORF">Acr_00g0065900</name>
</gene>
<protein>
    <submittedName>
        <fullName evidence="2">Uncharacterized protein</fullName>
    </submittedName>
</protein>
<feature type="region of interest" description="Disordered" evidence="1">
    <location>
        <begin position="1"/>
        <end position="73"/>
    </location>
</feature>
<reference evidence="3" key="1">
    <citation type="submission" date="2019-07" db="EMBL/GenBank/DDBJ databases">
        <title>De Novo Assembly of kiwifruit Actinidia rufa.</title>
        <authorList>
            <person name="Sugita-Konishi S."/>
            <person name="Sato K."/>
            <person name="Mori E."/>
            <person name="Abe Y."/>
            <person name="Kisaki G."/>
            <person name="Hamano K."/>
            <person name="Suezawa K."/>
            <person name="Otani M."/>
            <person name="Fukuda T."/>
            <person name="Manabe T."/>
            <person name="Gomi K."/>
            <person name="Tabuchi M."/>
            <person name="Akimitsu K."/>
            <person name="Kataoka I."/>
        </authorList>
    </citation>
    <scope>NUCLEOTIDE SEQUENCE [LARGE SCALE GENOMIC DNA]</scope>
    <source>
        <strain evidence="3">cv. Fuchu</strain>
    </source>
</reference>
<dbReference type="Proteomes" id="UP000585474">
    <property type="component" value="Unassembled WGS sequence"/>
</dbReference>
<evidence type="ECO:0000313" key="3">
    <source>
        <dbReference type="Proteomes" id="UP000585474"/>
    </source>
</evidence>
<evidence type="ECO:0000256" key="1">
    <source>
        <dbReference type="SAM" id="MobiDB-lite"/>
    </source>
</evidence>
<feature type="compositionally biased region" description="Basic and acidic residues" evidence="1">
    <location>
        <begin position="47"/>
        <end position="73"/>
    </location>
</feature>
<evidence type="ECO:0000313" key="2">
    <source>
        <dbReference type="EMBL" id="GFS39973.1"/>
    </source>
</evidence>
<keyword evidence="3" id="KW-1185">Reference proteome</keyword>
<dbReference type="EMBL" id="BJWL01000339">
    <property type="protein sequence ID" value="GFS39973.1"/>
    <property type="molecule type" value="Genomic_DNA"/>
</dbReference>
<organism evidence="2 3">
    <name type="scientific">Actinidia rufa</name>
    <dbReference type="NCBI Taxonomy" id="165716"/>
    <lineage>
        <taxon>Eukaryota</taxon>
        <taxon>Viridiplantae</taxon>
        <taxon>Streptophyta</taxon>
        <taxon>Embryophyta</taxon>
        <taxon>Tracheophyta</taxon>
        <taxon>Spermatophyta</taxon>
        <taxon>Magnoliopsida</taxon>
        <taxon>eudicotyledons</taxon>
        <taxon>Gunneridae</taxon>
        <taxon>Pentapetalae</taxon>
        <taxon>asterids</taxon>
        <taxon>Ericales</taxon>
        <taxon>Actinidiaceae</taxon>
        <taxon>Actinidia</taxon>
    </lineage>
</organism>
<accession>A0A7J0DPY8</accession>
<feature type="compositionally biased region" description="Basic and acidic residues" evidence="1">
    <location>
        <begin position="27"/>
        <end position="39"/>
    </location>
</feature>
<comment type="caution">
    <text evidence="2">The sequence shown here is derived from an EMBL/GenBank/DDBJ whole genome shotgun (WGS) entry which is preliminary data.</text>
</comment>
<proteinExistence type="predicted"/>
<sequence>MAPKSTRSSRKKRQSLALVVSTPTMKTDQKRKAQSDAIKKKNGKTSSTHDLDRDPLYILEDRDQERLDTYDTD</sequence>
<dbReference type="AlphaFoldDB" id="A0A7J0DPY8"/>
<name>A0A7J0DPY8_9ERIC</name>